<accession>A0A6J7IMG6</accession>
<dbReference type="InterPro" id="IPR025659">
    <property type="entry name" value="Tubby-like_C"/>
</dbReference>
<dbReference type="AlphaFoldDB" id="A0A6J7IMG6"/>
<dbReference type="InterPro" id="IPR007612">
    <property type="entry name" value="LOR"/>
</dbReference>
<proteinExistence type="predicted"/>
<sequence>MIDPNAHDRFVLHQRIRLVVNQYEFSVPAEGATDGEVVDAEPVGEDEPFCFVQQKRFKFKEDIGFFADDSKEQELLRIKARKRFDPRATYDITGPGGVVIGTIRKVFGKSLLRSTFVLQDSAGGVEVSAREKSLGKALFRRLIGFVPYVGGFADWLPIAYDFEFSTPDGRVIGENRRRRWRWRDVYDLDFTADPDHALDRRLVLAAAVGMDALMAR</sequence>
<dbReference type="EMBL" id="CAFBMK010000167">
    <property type="protein sequence ID" value="CAB4931502.1"/>
    <property type="molecule type" value="Genomic_DNA"/>
</dbReference>
<reference evidence="1" key="1">
    <citation type="submission" date="2020-05" db="EMBL/GenBank/DDBJ databases">
        <authorList>
            <person name="Chiriac C."/>
            <person name="Salcher M."/>
            <person name="Ghai R."/>
            <person name="Kavagutti S V."/>
        </authorList>
    </citation>
    <scope>NUCLEOTIDE SEQUENCE</scope>
</reference>
<dbReference type="Pfam" id="PF04525">
    <property type="entry name" value="LOR"/>
    <property type="match status" value="1"/>
</dbReference>
<dbReference type="SUPFAM" id="SSF54518">
    <property type="entry name" value="Tubby C-terminal domain-like"/>
    <property type="match status" value="1"/>
</dbReference>
<organism evidence="1">
    <name type="scientific">freshwater metagenome</name>
    <dbReference type="NCBI Taxonomy" id="449393"/>
    <lineage>
        <taxon>unclassified sequences</taxon>
        <taxon>metagenomes</taxon>
        <taxon>ecological metagenomes</taxon>
    </lineage>
</organism>
<evidence type="ECO:0000313" key="1">
    <source>
        <dbReference type="EMBL" id="CAB4931502.1"/>
    </source>
</evidence>
<name>A0A6J7IMG6_9ZZZZ</name>
<gene>
    <name evidence="1" type="ORF">UFOPK3564_02398</name>
</gene>
<protein>
    <submittedName>
        <fullName evidence="1">Unannotated protein</fullName>
    </submittedName>
</protein>